<keyword evidence="8 10" id="KW-0675">Receptor</keyword>
<evidence type="ECO:0000256" key="4">
    <source>
        <dbReference type="ARBA" id="ARBA00022692"/>
    </source>
</evidence>
<keyword evidence="12" id="KW-1185">Reference proteome</keyword>
<feature type="transmembrane region" description="Helical" evidence="10">
    <location>
        <begin position="267"/>
        <end position="291"/>
    </location>
</feature>
<feature type="transmembrane region" description="Helical" evidence="10">
    <location>
        <begin position="297"/>
        <end position="316"/>
    </location>
</feature>
<dbReference type="GO" id="GO:0005886">
    <property type="term" value="C:plasma membrane"/>
    <property type="evidence" value="ECO:0007669"/>
    <property type="project" value="UniProtKB-SubCell"/>
</dbReference>
<name>A0ABD2XIL0_9HYME</name>
<evidence type="ECO:0000256" key="5">
    <source>
        <dbReference type="ARBA" id="ARBA00022725"/>
    </source>
</evidence>
<keyword evidence="3 10" id="KW-0716">Sensory transduction</keyword>
<dbReference type="GO" id="GO:0007608">
    <property type="term" value="P:sensory perception of smell"/>
    <property type="evidence" value="ECO:0007669"/>
    <property type="project" value="UniProtKB-KW"/>
</dbReference>
<keyword evidence="5 10" id="KW-0552">Olfaction</keyword>
<evidence type="ECO:0000256" key="1">
    <source>
        <dbReference type="ARBA" id="ARBA00004651"/>
    </source>
</evidence>
<feature type="transmembrane region" description="Helical" evidence="10">
    <location>
        <begin position="36"/>
        <end position="57"/>
    </location>
</feature>
<accession>A0ABD2XIL0</accession>
<dbReference type="AlphaFoldDB" id="A0ABD2XIL0"/>
<evidence type="ECO:0000256" key="6">
    <source>
        <dbReference type="ARBA" id="ARBA00022989"/>
    </source>
</evidence>
<dbReference type="EMBL" id="JBJJXI010000023">
    <property type="protein sequence ID" value="KAL3404638.1"/>
    <property type="molecule type" value="Genomic_DNA"/>
</dbReference>
<reference evidence="11 12" key="1">
    <citation type="journal article" date="2024" name="bioRxiv">
        <title>A reference genome for Trichogramma kaykai: A tiny desert-dwelling parasitoid wasp with competing sex-ratio distorters.</title>
        <authorList>
            <person name="Culotta J."/>
            <person name="Lindsey A.R."/>
        </authorList>
    </citation>
    <scope>NUCLEOTIDE SEQUENCE [LARGE SCALE GENOMIC DNA]</scope>
    <source>
        <strain evidence="11 12">KSX58</strain>
    </source>
</reference>
<organism evidence="11 12">
    <name type="scientific">Trichogramma kaykai</name>
    <dbReference type="NCBI Taxonomy" id="54128"/>
    <lineage>
        <taxon>Eukaryota</taxon>
        <taxon>Metazoa</taxon>
        <taxon>Ecdysozoa</taxon>
        <taxon>Arthropoda</taxon>
        <taxon>Hexapoda</taxon>
        <taxon>Insecta</taxon>
        <taxon>Pterygota</taxon>
        <taxon>Neoptera</taxon>
        <taxon>Endopterygota</taxon>
        <taxon>Hymenoptera</taxon>
        <taxon>Apocrita</taxon>
        <taxon>Proctotrupomorpha</taxon>
        <taxon>Chalcidoidea</taxon>
        <taxon>Trichogrammatidae</taxon>
        <taxon>Trichogramma</taxon>
    </lineage>
</organism>
<keyword evidence="4 10" id="KW-0812">Transmembrane</keyword>
<comment type="subcellular location">
    <subcellularLocation>
        <location evidence="1 10">Cell membrane</location>
        <topology evidence="1 10">Multi-pass membrane protein</topology>
    </subcellularLocation>
</comment>
<comment type="caution">
    <text evidence="10">Lacks conserved residue(s) required for the propagation of feature annotation.</text>
</comment>
<evidence type="ECO:0000256" key="3">
    <source>
        <dbReference type="ARBA" id="ARBA00022606"/>
    </source>
</evidence>
<comment type="similarity">
    <text evidence="10">Belongs to the insect chemoreceptor superfamily. Heteromeric odorant receptor channel (TC 1.A.69) family.</text>
</comment>
<keyword evidence="2" id="KW-1003">Cell membrane</keyword>
<feature type="transmembrane region" description="Helical" evidence="10">
    <location>
        <begin position="69"/>
        <end position="88"/>
    </location>
</feature>
<dbReference type="InterPro" id="IPR004117">
    <property type="entry name" value="7tm6_olfct_rcpt"/>
</dbReference>
<feature type="transmembrane region" description="Helical" evidence="10">
    <location>
        <begin position="129"/>
        <end position="154"/>
    </location>
</feature>
<keyword evidence="9 10" id="KW-0807">Transducer</keyword>
<dbReference type="PANTHER" id="PTHR21137">
    <property type="entry name" value="ODORANT RECEPTOR"/>
    <property type="match status" value="1"/>
</dbReference>
<evidence type="ECO:0000256" key="10">
    <source>
        <dbReference type="RuleBase" id="RU351113"/>
    </source>
</evidence>
<keyword evidence="7 10" id="KW-0472">Membrane</keyword>
<keyword evidence="6 10" id="KW-1133">Transmembrane helix</keyword>
<evidence type="ECO:0000256" key="2">
    <source>
        <dbReference type="ARBA" id="ARBA00022475"/>
    </source>
</evidence>
<proteinExistence type="inferred from homology"/>
<evidence type="ECO:0000256" key="8">
    <source>
        <dbReference type="ARBA" id="ARBA00023170"/>
    </source>
</evidence>
<dbReference type="GO" id="GO:0007165">
    <property type="term" value="P:signal transduction"/>
    <property type="evidence" value="ECO:0007669"/>
    <property type="project" value="UniProtKB-KW"/>
</dbReference>
<evidence type="ECO:0000313" key="11">
    <source>
        <dbReference type="EMBL" id="KAL3404638.1"/>
    </source>
</evidence>
<dbReference type="Pfam" id="PF02949">
    <property type="entry name" value="7tm_6"/>
    <property type="match status" value="1"/>
</dbReference>
<evidence type="ECO:0000313" key="12">
    <source>
        <dbReference type="Proteomes" id="UP001627154"/>
    </source>
</evidence>
<gene>
    <name evidence="11" type="ORF">TKK_002694</name>
</gene>
<evidence type="ECO:0000256" key="7">
    <source>
        <dbReference type="ARBA" id="ARBA00023136"/>
    </source>
</evidence>
<dbReference type="Proteomes" id="UP001627154">
    <property type="component" value="Unassembled WGS sequence"/>
</dbReference>
<protein>
    <recommendedName>
        <fullName evidence="10">Odorant receptor</fullName>
    </recommendedName>
</protein>
<sequence>MDIFDTNYFLINKKMLSLVGLWPYDDKASKNIKRSFFIAAIGVVTILPQFFGLRVSYQDKDIYRLFERVGTLFFMHAILFKFVISIIFEDKMKVLLDSIRKNWIKIVDKTERAILIQYSEKGFIISVGYMTYISLALIVYISTPLMPTLLDLVIPLNESRPKMHLLKGEFWFDGDEHYWQIFQIDSISCIMASTVVMTVDSFYANCTEHCLGLFAIVKYRLSIPNKENLKKTDPRYEDVSYKWLVENIRIHSAVLDFASLLETSYSLAFFVVMGINLLYFSSLSVLVLMSLEKPLDFVRFSILLIGLIIHLFYLCWPGQKLIDHSSGLFRDAYNSQWYDSSMRSRKLLSIFILRCSKPCILTAGGIYNINFANFAVILKKSMSFFTVFSNIS</sequence>
<evidence type="ECO:0000256" key="9">
    <source>
        <dbReference type="ARBA" id="ARBA00023224"/>
    </source>
</evidence>
<comment type="caution">
    <text evidence="11">The sequence shown here is derived from an EMBL/GenBank/DDBJ whole genome shotgun (WGS) entry which is preliminary data.</text>
</comment>
<dbReference type="PANTHER" id="PTHR21137:SF35">
    <property type="entry name" value="ODORANT RECEPTOR 19A-RELATED"/>
    <property type="match status" value="1"/>
</dbReference>